<proteinExistence type="predicted"/>
<dbReference type="EMBL" id="JBJHQH010000002">
    <property type="protein sequence ID" value="MFK9090517.1"/>
    <property type="molecule type" value="Genomic_DNA"/>
</dbReference>
<feature type="transmembrane region" description="Helical" evidence="1">
    <location>
        <begin position="12"/>
        <end position="33"/>
    </location>
</feature>
<name>A0ABW8RCY4_9BACI</name>
<sequence>MINWKVRFKNRNWVIAFISQILIVAQMVLAGLNSMGLVDFQLTDAIQNSILTLVNAIFVLLSMLGIVQDPTTKGYGDSERALKYKDPN</sequence>
<keyword evidence="1" id="KW-0812">Transmembrane</keyword>
<evidence type="ECO:0000256" key="1">
    <source>
        <dbReference type="SAM" id="Phobius"/>
    </source>
</evidence>
<reference evidence="2 3" key="1">
    <citation type="submission" date="2024-11" db="EMBL/GenBank/DDBJ databases">
        <authorList>
            <person name="Lucas J.A."/>
        </authorList>
    </citation>
    <scope>NUCLEOTIDE SEQUENCE [LARGE SCALE GENOMIC DNA]</scope>
    <source>
        <strain evidence="2 3">Z 5.4</strain>
    </source>
</reference>
<keyword evidence="1" id="KW-1133">Transmembrane helix</keyword>
<keyword evidence="3" id="KW-1185">Reference proteome</keyword>
<dbReference type="Pfam" id="PF04531">
    <property type="entry name" value="Phage_holin_1"/>
    <property type="match status" value="1"/>
</dbReference>
<accession>A0ABW8RCY4</accession>
<protein>
    <submittedName>
        <fullName evidence="2">Phage holin</fullName>
    </submittedName>
</protein>
<evidence type="ECO:0000313" key="3">
    <source>
        <dbReference type="Proteomes" id="UP001623041"/>
    </source>
</evidence>
<dbReference type="RefSeq" id="WP_406579208.1">
    <property type="nucleotide sequence ID" value="NZ_JBJHQH010000002.1"/>
</dbReference>
<comment type="caution">
    <text evidence="2">The sequence shown here is derived from an EMBL/GenBank/DDBJ whole genome shotgun (WGS) entry which is preliminary data.</text>
</comment>
<organism evidence="2 3">
    <name type="scientific">Bacillus salipaludis</name>
    <dbReference type="NCBI Taxonomy" id="2547811"/>
    <lineage>
        <taxon>Bacteria</taxon>
        <taxon>Bacillati</taxon>
        <taxon>Bacillota</taxon>
        <taxon>Bacilli</taxon>
        <taxon>Bacillales</taxon>
        <taxon>Bacillaceae</taxon>
        <taxon>Bacillus</taxon>
    </lineage>
</organism>
<dbReference type="InterPro" id="IPR006485">
    <property type="entry name" value="Phage-like_holin"/>
</dbReference>
<evidence type="ECO:0000313" key="2">
    <source>
        <dbReference type="EMBL" id="MFK9090517.1"/>
    </source>
</evidence>
<gene>
    <name evidence="2" type="ORF">ACJEBI_03320</name>
</gene>
<feature type="transmembrane region" description="Helical" evidence="1">
    <location>
        <begin position="45"/>
        <end position="67"/>
    </location>
</feature>
<dbReference type="NCBIfam" id="TIGR01598">
    <property type="entry name" value="holin_phiLC3"/>
    <property type="match status" value="1"/>
</dbReference>
<keyword evidence="1" id="KW-0472">Membrane</keyword>
<dbReference type="Proteomes" id="UP001623041">
    <property type="component" value="Unassembled WGS sequence"/>
</dbReference>